<dbReference type="Gene3D" id="3.40.50.1240">
    <property type="entry name" value="Phosphoglycerate mutase-like"/>
    <property type="match status" value="1"/>
</dbReference>
<dbReference type="GO" id="GO:0034417">
    <property type="term" value="F:bisphosphoglycerate 3-phosphatase activity"/>
    <property type="evidence" value="ECO:0007669"/>
    <property type="project" value="UniProtKB-EC"/>
</dbReference>
<sequence length="489" mass="53425">MSPPPTVTATAVILLWSSLLLHLLLLGSATAAASDACAAPRAPQAIYSSKTAYQLVHDDDTASQDVLRGCSAAYVWHTLRHGTRYPSATQAAKLAEKIPALQKRLRDNVAAGRAHCAPAALDRMLAWTLNMTEGQGNTLHAQGERDLQGIGHRLGLRLGGFFQRHPHPDNFTFRSTDTQRTQASAKWYGNGLFEEPIKLPEPLPDDPLLEFFDICPAWTAAVDKNKTARAEVAAFEEGPTMAAALARIADRLGFQEKLTYDDVSHIWEACRYAQAWDPSSEAAWCAAFDEEDLRVFEYHADMKYYYVDGYGHDINLQLGCPLVKDVIDKLSAYERREPTSAGAMYFTHSTAIHMTLAVLGVGRDVTPLTADNYETMKNERGWAISRLAPFAANIAVVLYECPATSDEKYKIRMYINEHPTTVAGCEDPDALCSWDDFKKRFAKVSASCSLDFCTRSAAAAGVGVGAGRLLHLLAAAAAALTLLLSTPAP</sequence>
<evidence type="ECO:0000256" key="8">
    <source>
        <dbReference type="ARBA" id="ARBA00022801"/>
    </source>
</evidence>
<comment type="subcellular location">
    <subcellularLocation>
        <location evidence="1">Cell membrane</location>
    </subcellularLocation>
</comment>
<dbReference type="CDD" id="cd07061">
    <property type="entry name" value="HP_HAP_like"/>
    <property type="match status" value="1"/>
</dbReference>
<evidence type="ECO:0000256" key="1">
    <source>
        <dbReference type="ARBA" id="ARBA00004236"/>
    </source>
</evidence>
<reference evidence="18" key="2">
    <citation type="journal article" date="2023" name="BMC Genomics">
        <title>Pest status, molecular evolution, and epigenetic factors derived from the genome assembly of Frankliniella fusca, a thysanopteran phytovirus vector.</title>
        <authorList>
            <person name="Catto M.A."/>
            <person name="Labadie P.E."/>
            <person name="Jacobson A.L."/>
            <person name="Kennedy G.G."/>
            <person name="Srinivasan R."/>
            <person name="Hunt B.G."/>
        </authorList>
    </citation>
    <scope>NUCLEOTIDE SEQUENCE</scope>
    <source>
        <strain evidence="18">PL_HMW_Pooled</strain>
    </source>
</reference>
<evidence type="ECO:0000256" key="9">
    <source>
        <dbReference type="ARBA" id="ARBA00023136"/>
    </source>
</evidence>
<feature type="disulfide bond" evidence="16">
    <location>
        <begin position="270"/>
        <end position="285"/>
    </location>
</feature>
<dbReference type="PANTHER" id="PTHR20963:SF8">
    <property type="entry name" value="MULTIPLE INOSITOL POLYPHOSPHATE PHOSPHATASE 1"/>
    <property type="match status" value="1"/>
</dbReference>
<dbReference type="InterPro" id="IPR000560">
    <property type="entry name" value="His_Pase_clade-2"/>
</dbReference>
<protein>
    <recommendedName>
        <fullName evidence="5">Multiple inositol polyphosphate phosphatase 1</fullName>
        <ecNumber evidence="4">3.1.3.62</ecNumber>
        <ecNumber evidence="3">3.1.3.80</ecNumber>
    </recommendedName>
    <alternativeName>
        <fullName evidence="11">2,3-bisphosphoglycerate 3-phosphatase</fullName>
    </alternativeName>
</protein>
<name>A0AAE1GUD9_9NEOP</name>
<evidence type="ECO:0000256" key="15">
    <source>
        <dbReference type="ARBA" id="ARBA00043832"/>
    </source>
</evidence>
<evidence type="ECO:0000256" key="6">
    <source>
        <dbReference type="ARBA" id="ARBA00022475"/>
    </source>
</evidence>
<keyword evidence="6" id="KW-1003">Cell membrane</keyword>
<comment type="catalytic activity">
    <reaction evidence="15">
        <text>(2R)-2,3-bisphosphoglycerate + H2O = (2R)-2-phosphoglycerate + phosphate</text>
        <dbReference type="Rhea" id="RHEA:27381"/>
        <dbReference type="ChEBI" id="CHEBI:15377"/>
        <dbReference type="ChEBI" id="CHEBI:43474"/>
        <dbReference type="ChEBI" id="CHEBI:58248"/>
        <dbReference type="ChEBI" id="CHEBI:58289"/>
        <dbReference type="EC" id="3.1.3.80"/>
    </reaction>
    <physiologicalReaction direction="left-to-right" evidence="15">
        <dbReference type="Rhea" id="RHEA:27382"/>
    </physiologicalReaction>
</comment>
<accession>A0AAE1GUD9</accession>
<evidence type="ECO:0000256" key="14">
    <source>
        <dbReference type="ARBA" id="ARBA00043691"/>
    </source>
</evidence>
<evidence type="ECO:0000256" key="16">
    <source>
        <dbReference type="PIRSR" id="PIRSR000894-2"/>
    </source>
</evidence>
<evidence type="ECO:0000313" key="19">
    <source>
        <dbReference type="Proteomes" id="UP001219518"/>
    </source>
</evidence>
<keyword evidence="10" id="KW-0325">Glycoprotein</keyword>
<evidence type="ECO:0000256" key="2">
    <source>
        <dbReference type="ARBA" id="ARBA00008422"/>
    </source>
</evidence>
<feature type="disulfide bond" evidence="16">
    <location>
        <begin position="70"/>
        <end position="401"/>
    </location>
</feature>
<gene>
    <name evidence="18" type="ORF">KUF71_003721</name>
</gene>
<comment type="catalytic activity">
    <reaction evidence="13">
        <text>1D-myo-inositol 1,2,4,5,6-pentakisphosphate + H2O = 1D-myo-inositol 1,2,5,6-tetrakisphosphate + phosphate</text>
        <dbReference type="Rhea" id="RHEA:77115"/>
        <dbReference type="ChEBI" id="CHEBI:15377"/>
        <dbReference type="ChEBI" id="CHEBI:43474"/>
        <dbReference type="ChEBI" id="CHEBI:57798"/>
        <dbReference type="ChEBI" id="CHEBI:195535"/>
        <dbReference type="EC" id="3.1.3.62"/>
    </reaction>
    <physiologicalReaction direction="left-to-right" evidence="13">
        <dbReference type="Rhea" id="RHEA:77116"/>
    </physiologicalReaction>
</comment>
<evidence type="ECO:0000256" key="13">
    <source>
        <dbReference type="ARBA" id="ARBA00043671"/>
    </source>
</evidence>
<comment type="catalytic activity">
    <reaction evidence="12">
        <text>1D-myo-inositol 1,2,5,6-tetrakisphosphate + H2O = 1D-myo-inositol 1,2,6-trisphosphate + phosphate</text>
        <dbReference type="Rhea" id="RHEA:77119"/>
        <dbReference type="ChEBI" id="CHEBI:15377"/>
        <dbReference type="ChEBI" id="CHEBI:43474"/>
        <dbReference type="ChEBI" id="CHEBI:195535"/>
        <dbReference type="ChEBI" id="CHEBI:195537"/>
        <dbReference type="EC" id="3.1.3.62"/>
    </reaction>
    <physiologicalReaction direction="left-to-right" evidence="12">
        <dbReference type="Rhea" id="RHEA:77120"/>
    </physiologicalReaction>
</comment>
<dbReference type="Pfam" id="PF00328">
    <property type="entry name" value="His_Phos_2"/>
    <property type="match status" value="1"/>
</dbReference>
<dbReference type="EC" id="3.1.3.80" evidence="3"/>
<keyword evidence="9" id="KW-0472">Membrane</keyword>
<evidence type="ECO:0000256" key="3">
    <source>
        <dbReference type="ARBA" id="ARBA00012976"/>
    </source>
</evidence>
<organism evidence="18 19">
    <name type="scientific">Frankliniella fusca</name>
    <dbReference type="NCBI Taxonomy" id="407009"/>
    <lineage>
        <taxon>Eukaryota</taxon>
        <taxon>Metazoa</taxon>
        <taxon>Ecdysozoa</taxon>
        <taxon>Arthropoda</taxon>
        <taxon>Hexapoda</taxon>
        <taxon>Insecta</taxon>
        <taxon>Pterygota</taxon>
        <taxon>Neoptera</taxon>
        <taxon>Paraneoptera</taxon>
        <taxon>Thysanoptera</taxon>
        <taxon>Terebrantia</taxon>
        <taxon>Thripoidea</taxon>
        <taxon>Thripidae</taxon>
        <taxon>Frankliniella</taxon>
    </lineage>
</organism>
<dbReference type="Proteomes" id="UP001219518">
    <property type="component" value="Unassembled WGS sequence"/>
</dbReference>
<evidence type="ECO:0000256" key="11">
    <source>
        <dbReference type="ARBA" id="ARBA00031642"/>
    </source>
</evidence>
<dbReference type="PIRSF" id="PIRSF000894">
    <property type="entry name" value="Acid_phosphatase"/>
    <property type="match status" value="1"/>
</dbReference>
<evidence type="ECO:0000256" key="7">
    <source>
        <dbReference type="ARBA" id="ARBA00022729"/>
    </source>
</evidence>
<comment type="caution">
    <text evidence="18">The sequence shown here is derived from an EMBL/GenBank/DDBJ whole genome shotgun (WGS) entry which is preliminary data.</text>
</comment>
<evidence type="ECO:0000256" key="17">
    <source>
        <dbReference type="SAM" id="SignalP"/>
    </source>
</evidence>
<dbReference type="AlphaFoldDB" id="A0AAE1GUD9"/>
<feature type="disulfide bond" evidence="16">
    <location>
        <begin position="425"/>
        <end position="432"/>
    </location>
</feature>
<keyword evidence="16" id="KW-1015">Disulfide bond</keyword>
<reference evidence="18" key="1">
    <citation type="submission" date="2021-07" db="EMBL/GenBank/DDBJ databases">
        <authorList>
            <person name="Catto M.A."/>
            <person name="Jacobson A."/>
            <person name="Kennedy G."/>
            <person name="Labadie P."/>
            <person name="Hunt B.G."/>
            <person name="Srinivasan R."/>
        </authorList>
    </citation>
    <scope>NUCLEOTIDE SEQUENCE</scope>
    <source>
        <strain evidence="18">PL_HMW_Pooled</strain>
        <tissue evidence="18">Head</tissue>
    </source>
</reference>
<dbReference type="GO" id="GO:0052745">
    <property type="term" value="F:inositol phosphate phosphatase activity"/>
    <property type="evidence" value="ECO:0007669"/>
    <property type="project" value="TreeGrafter"/>
</dbReference>
<dbReference type="InterPro" id="IPR029033">
    <property type="entry name" value="His_PPase_superfam"/>
</dbReference>
<dbReference type="GO" id="GO:0003993">
    <property type="term" value="F:acid phosphatase activity"/>
    <property type="evidence" value="ECO:0007669"/>
    <property type="project" value="TreeGrafter"/>
</dbReference>
<keyword evidence="19" id="KW-1185">Reference proteome</keyword>
<evidence type="ECO:0000313" key="18">
    <source>
        <dbReference type="EMBL" id="KAK3909122.1"/>
    </source>
</evidence>
<feature type="chain" id="PRO_5042049243" description="Multiple inositol polyphosphate phosphatase 1" evidence="17">
    <location>
        <begin position="32"/>
        <end position="489"/>
    </location>
</feature>
<dbReference type="EC" id="3.1.3.62" evidence="4"/>
<proteinExistence type="inferred from homology"/>
<dbReference type="PANTHER" id="PTHR20963">
    <property type="entry name" value="MULTIPLE INOSITOL POLYPHOSPHATE PHOSPHATASE-RELATED"/>
    <property type="match status" value="1"/>
</dbReference>
<feature type="signal peptide" evidence="17">
    <location>
        <begin position="1"/>
        <end position="31"/>
    </location>
</feature>
<evidence type="ECO:0000256" key="10">
    <source>
        <dbReference type="ARBA" id="ARBA00023180"/>
    </source>
</evidence>
<evidence type="ECO:0000256" key="5">
    <source>
        <dbReference type="ARBA" id="ARBA00018097"/>
    </source>
</evidence>
<dbReference type="InterPro" id="IPR016274">
    <property type="entry name" value="Histidine_acid_Pase_euk"/>
</dbReference>
<keyword evidence="8" id="KW-0378">Hydrolase</keyword>
<dbReference type="GO" id="GO:0005886">
    <property type="term" value="C:plasma membrane"/>
    <property type="evidence" value="ECO:0007669"/>
    <property type="project" value="UniProtKB-SubCell"/>
</dbReference>
<evidence type="ECO:0000256" key="12">
    <source>
        <dbReference type="ARBA" id="ARBA00043668"/>
    </source>
</evidence>
<evidence type="ECO:0000256" key="4">
    <source>
        <dbReference type="ARBA" id="ARBA00013040"/>
    </source>
</evidence>
<dbReference type="SUPFAM" id="SSF53254">
    <property type="entry name" value="Phosphoglycerate mutase-like"/>
    <property type="match status" value="1"/>
</dbReference>
<comment type="similarity">
    <text evidence="2">Belongs to the histidine acid phosphatase family. MINPP1 subfamily.</text>
</comment>
<comment type="catalytic activity">
    <reaction evidence="14">
        <text>1D-myo-inositol hexakisphosphate + H2O = 1D-myo-inositol 1,2,4,5,6-pentakisphosphate + phosphate</text>
        <dbReference type="Rhea" id="RHEA:16989"/>
        <dbReference type="ChEBI" id="CHEBI:15377"/>
        <dbReference type="ChEBI" id="CHEBI:43474"/>
        <dbReference type="ChEBI" id="CHEBI:57798"/>
        <dbReference type="ChEBI" id="CHEBI:58130"/>
        <dbReference type="EC" id="3.1.3.62"/>
    </reaction>
    <physiologicalReaction direction="left-to-right" evidence="14">
        <dbReference type="Rhea" id="RHEA:16990"/>
    </physiologicalReaction>
</comment>
<dbReference type="EMBL" id="JAHWGI010000085">
    <property type="protein sequence ID" value="KAK3909122.1"/>
    <property type="molecule type" value="Genomic_DNA"/>
</dbReference>
<keyword evidence="7 17" id="KW-0732">Signal</keyword>
<dbReference type="FunFam" id="3.40.50.1240:FF:000014">
    <property type="entry name" value="Multiple inositol polyphosphate phosphatase 1"/>
    <property type="match status" value="1"/>
</dbReference>